<dbReference type="Proteomes" id="UP000247973">
    <property type="component" value="Unassembled WGS sequence"/>
</dbReference>
<accession>A0A2V3PSE0</accession>
<evidence type="ECO:0000313" key="1">
    <source>
        <dbReference type="EMBL" id="PXV65838.1"/>
    </source>
</evidence>
<gene>
    <name evidence="1" type="ORF">CLV62_10611</name>
</gene>
<organism evidence="1 2">
    <name type="scientific">Dysgonomonas alginatilytica</name>
    <dbReference type="NCBI Taxonomy" id="1605892"/>
    <lineage>
        <taxon>Bacteria</taxon>
        <taxon>Pseudomonadati</taxon>
        <taxon>Bacteroidota</taxon>
        <taxon>Bacteroidia</taxon>
        <taxon>Bacteroidales</taxon>
        <taxon>Dysgonomonadaceae</taxon>
        <taxon>Dysgonomonas</taxon>
    </lineage>
</organism>
<comment type="caution">
    <text evidence="1">The sequence shown here is derived from an EMBL/GenBank/DDBJ whole genome shotgun (WGS) entry which is preliminary data.</text>
</comment>
<sequence length="135" mass="15514">MFVQGTGNRGGDGIKSGNYYWIDGDKKYSTEVLNRWTEATKNTATYPRLSSQSNTNNNRYSDFWMYSTNRFNLSKVQLTYNFSQSILKDKFVKGLTVYANGSNLLTVSKNKDILDLNVGNAPYYRYYEMGLVAKF</sequence>
<dbReference type="EMBL" id="QICL01000006">
    <property type="protein sequence ID" value="PXV65838.1"/>
    <property type="molecule type" value="Genomic_DNA"/>
</dbReference>
<proteinExistence type="predicted"/>
<reference evidence="1 2" key="1">
    <citation type="submission" date="2018-03" db="EMBL/GenBank/DDBJ databases">
        <title>Genomic Encyclopedia of Archaeal and Bacterial Type Strains, Phase II (KMG-II): from individual species to whole genera.</title>
        <authorList>
            <person name="Goeker M."/>
        </authorList>
    </citation>
    <scope>NUCLEOTIDE SEQUENCE [LARGE SCALE GENOMIC DNA]</scope>
    <source>
        <strain evidence="1 2">DSM 100214</strain>
    </source>
</reference>
<keyword evidence="2" id="KW-1185">Reference proteome</keyword>
<name>A0A2V3PSE0_9BACT</name>
<evidence type="ECO:0008006" key="3">
    <source>
        <dbReference type="Google" id="ProtNLM"/>
    </source>
</evidence>
<evidence type="ECO:0000313" key="2">
    <source>
        <dbReference type="Proteomes" id="UP000247973"/>
    </source>
</evidence>
<protein>
    <recommendedName>
        <fullName evidence="3">TonB-dependent receptor-like protein</fullName>
    </recommendedName>
</protein>
<dbReference type="RefSeq" id="WP_110310034.1">
    <property type="nucleotide sequence ID" value="NZ_QICL01000006.1"/>
</dbReference>
<dbReference type="OrthoDB" id="9768177at2"/>
<dbReference type="AlphaFoldDB" id="A0A2V3PSE0"/>